<protein>
    <recommendedName>
        <fullName evidence="4 5">Translation initiation factor IF-3</fullName>
    </recommendedName>
</protein>
<comment type="similarity">
    <text evidence="1 4 6">Belongs to the IF-3 family.</text>
</comment>
<dbReference type="EMBL" id="BCMF01000002">
    <property type="protein sequence ID" value="GAW98385.1"/>
    <property type="molecule type" value="Genomic_DNA"/>
</dbReference>
<keyword evidence="3 4" id="KW-0648">Protein biosynthesis</keyword>
<evidence type="ECO:0000259" key="8">
    <source>
        <dbReference type="Pfam" id="PF05198"/>
    </source>
</evidence>
<dbReference type="InterPro" id="IPR036787">
    <property type="entry name" value="T_IF-3_N_sf"/>
</dbReference>
<feature type="domain" description="Translation initiation factor 3 N-terminal" evidence="8">
    <location>
        <begin position="9"/>
        <end position="78"/>
    </location>
</feature>
<dbReference type="InterPro" id="IPR019814">
    <property type="entry name" value="Translation_initiation_fac_3_N"/>
</dbReference>
<evidence type="ECO:0000313" key="10">
    <source>
        <dbReference type="Proteomes" id="UP000198374"/>
    </source>
</evidence>
<gene>
    <name evidence="4 9" type="primary">infC</name>
    <name evidence="9" type="ORF">IWT30_00330</name>
</gene>
<dbReference type="OrthoDB" id="9806014at2"/>
<evidence type="ECO:0000256" key="5">
    <source>
        <dbReference type="NCBIfam" id="TIGR00168"/>
    </source>
</evidence>
<comment type="function">
    <text evidence="4 6">IF-3 binds to the 30S ribosomal subunit and shifts the equilibrium between 70S ribosomes and their 50S and 30S subunits in favor of the free subunits, thus enhancing the availability of 30S subunits on which protein synthesis initiation begins.</text>
</comment>
<evidence type="ECO:0000256" key="6">
    <source>
        <dbReference type="RuleBase" id="RU000646"/>
    </source>
</evidence>
<dbReference type="FunFam" id="3.10.20.80:FF:000001">
    <property type="entry name" value="Translation initiation factor IF-3"/>
    <property type="match status" value="1"/>
</dbReference>
<evidence type="ECO:0000256" key="4">
    <source>
        <dbReference type="HAMAP-Rule" id="MF_00080"/>
    </source>
</evidence>
<dbReference type="PANTHER" id="PTHR10938:SF0">
    <property type="entry name" value="TRANSLATION INITIATION FACTOR IF-3, MITOCHONDRIAL"/>
    <property type="match status" value="1"/>
</dbReference>
<dbReference type="Pfam" id="PF00707">
    <property type="entry name" value="IF3_C"/>
    <property type="match status" value="1"/>
</dbReference>
<dbReference type="FunFam" id="3.30.110.10:FF:000001">
    <property type="entry name" value="Translation initiation factor IF-3"/>
    <property type="match status" value="1"/>
</dbReference>
<reference evidence="9 10" key="1">
    <citation type="submission" date="2015-11" db="EMBL/GenBank/DDBJ databases">
        <title>Draft genome sequences of new species of the genus Lactobacillus isolated from orchardgrass silage.</title>
        <authorList>
            <person name="Tohno M."/>
            <person name="Tanizawa Y."/>
            <person name="Arita M."/>
        </authorList>
    </citation>
    <scope>NUCLEOTIDE SEQUENCE [LARGE SCALE GENOMIC DNA]</scope>
    <source>
        <strain evidence="9 10">IWT30</strain>
    </source>
</reference>
<keyword evidence="10" id="KW-1185">Reference proteome</keyword>
<dbReference type="Gene3D" id="3.30.110.10">
    <property type="entry name" value="Translation initiation factor 3 (IF-3), C-terminal domain"/>
    <property type="match status" value="1"/>
</dbReference>
<dbReference type="NCBIfam" id="TIGR00168">
    <property type="entry name" value="infC"/>
    <property type="match status" value="1"/>
</dbReference>
<dbReference type="InterPro" id="IPR001288">
    <property type="entry name" value="Translation_initiation_fac_3"/>
</dbReference>
<comment type="caution">
    <text evidence="9">The sequence shown here is derived from an EMBL/GenBank/DDBJ whole genome shotgun (WGS) entry which is preliminary data.</text>
</comment>
<dbReference type="PANTHER" id="PTHR10938">
    <property type="entry name" value="TRANSLATION INITIATION FACTOR IF-3"/>
    <property type="match status" value="1"/>
</dbReference>
<dbReference type="Pfam" id="PF05198">
    <property type="entry name" value="IF3_N"/>
    <property type="match status" value="1"/>
</dbReference>
<comment type="subcellular location">
    <subcellularLocation>
        <location evidence="4 6">Cytoplasm</location>
    </subcellularLocation>
</comment>
<evidence type="ECO:0000259" key="7">
    <source>
        <dbReference type="Pfam" id="PF00707"/>
    </source>
</evidence>
<dbReference type="GO" id="GO:0003743">
    <property type="term" value="F:translation initiation factor activity"/>
    <property type="evidence" value="ECO:0007669"/>
    <property type="project" value="UniProtKB-UniRule"/>
</dbReference>
<dbReference type="Gene3D" id="3.10.20.80">
    <property type="entry name" value="Translation initiation factor 3 (IF-3), N-terminal domain"/>
    <property type="match status" value="1"/>
</dbReference>
<dbReference type="InterPro" id="IPR019815">
    <property type="entry name" value="Translation_initiation_fac_3_C"/>
</dbReference>
<dbReference type="GO" id="GO:0032790">
    <property type="term" value="P:ribosome disassembly"/>
    <property type="evidence" value="ECO:0007669"/>
    <property type="project" value="TreeGrafter"/>
</dbReference>
<dbReference type="GO" id="GO:0005829">
    <property type="term" value="C:cytosol"/>
    <property type="evidence" value="ECO:0007669"/>
    <property type="project" value="TreeGrafter"/>
</dbReference>
<evidence type="ECO:0000256" key="1">
    <source>
        <dbReference type="ARBA" id="ARBA00005439"/>
    </source>
</evidence>
<keyword evidence="4" id="KW-0963">Cytoplasm</keyword>
<keyword evidence="2 4" id="KW-0396">Initiation factor</keyword>
<dbReference type="Proteomes" id="UP000198374">
    <property type="component" value="Unassembled WGS sequence"/>
</dbReference>
<accession>A0A1Z5I9Y0</accession>
<dbReference type="SUPFAM" id="SSF55200">
    <property type="entry name" value="Translation initiation factor IF3, C-terminal domain"/>
    <property type="match status" value="1"/>
</dbReference>
<dbReference type="SUPFAM" id="SSF54364">
    <property type="entry name" value="Translation initiation factor IF3, N-terminal domain"/>
    <property type="match status" value="1"/>
</dbReference>
<comment type="subunit">
    <text evidence="4 6">Monomer.</text>
</comment>
<dbReference type="HAMAP" id="MF_00080">
    <property type="entry name" value="IF_3"/>
    <property type="match status" value="1"/>
</dbReference>
<evidence type="ECO:0000256" key="2">
    <source>
        <dbReference type="ARBA" id="ARBA00022540"/>
    </source>
</evidence>
<dbReference type="AlphaFoldDB" id="A0A1Z5I9Y0"/>
<dbReference type="PROSITE" id="PS00938">
    <property type="entry name" value="IF3"/>
    <property type="match status" value="1"/>
</dbReference>
<dbReference type="InterPro" id="IPR036788">
    <property type="entry name" value="T_IF-3_C_sf"/>
</dbReference>
<sequence length="173" mass="19646">MTIANDMMVNEGIRAREVRLIGNDGEQLGIKSKQDALQLAEDADLDLVIVAAKAKPPVARIMDYGKYRFDMQKKQREARKKQKVVSIKEVRLSPSIDTNDFNTKLKNAKKFLGKGEKVRVSIRFKGRAITHKEIGREVLNRMAEETSDVATVEQRPKMDGRSMFLMLAPKNEN</sequence>
<evidence type="ECO:0000313" key="9">
    <source>
        <dbReference type="EMBL" id="GAW98385.1"/>
    </source>
</evidence>
<name>A0A1Z5I9Y0_9LACO</name>
<dbReference type="GO" id="GO:0043022">
    <property type="term" value="F:ribosome binding"/>
    <property type="evidence" value="ECO:0007669"/>
    <property type="project" value="UniProtKB-ARBA"/>
</dbReference>
<dbReference type="RefSeq" id="WP_089108215.1">
    <property type="nucleotide sequence ID" value="NZ_BCMF01000002.1"/>
</dbReference>
<proteinExistence type="inferred from homology"/>
<dbReference type="GO" id="GO:0016020">
    <property type="term" value="C:membrane"/>
    <property type="evidence" value="ECO:0007669"/>
    <property type="project" value="TreeGrafter"/>
</dbReference>
<evidence type="ECO:0000256" key="3">
    <source>
        <dbReference type="ARBA" id="ARBA00022917"/>
    </source>
</evidence>
<organism evidence="9 10">
    <name type="scientific">Secundilactobacillus mixtipabuli</name>
    <dbReference type="NCBI Taxonomy" id="1435342"/>
    <lineage>
        <taxon>Bacteria</taxon>
        <taxon>Bacillati</taxon>
        <taxon>Bacillota</taxon>
        <taxon>Bacilli</taxon>
        <taxon>Lactobacillales</taxon>
        <taxon>Lactobacillaceae</taxon>
        <taxon>Secundilactobacillus</taxon>
    </lineage>
</organism>
<feature type="domain" description="Translation initiation factor 3 C-terminal" evidence="7">
    <location>
        <begin position="85"/>
        <end position="170"/>
    </location>
</feature>
<dbReference type="InterPro" id="IPR019813">
    <property type="entry name" value="Translation_initiation_fac3_CS"/>
</dbReference>